<gene>
    <name evidence="2" type="ORF">J1N35_005478</name>
</gene>
<evidence type="ECO:0000313" key="2">
    <source>
        <dbReference type="EMBL" id="KAH1122318.1"/>
    </source>
</evidence>
<reference evidence="2 3" key="1">
    <citation type="journal article" date="2021" name="Plant Biotechnol. J.">
        <title>Multi-omics assisted identification of the key and species-specific regulatory components of drought-tolerant mechanisms in Gossypium stocksii.</title>
        <authorList>
            <person name="Yu D."/>
            <person name="Ke L."/>
            <person name="Zhang D."/>
            <person name="Wu Y."/>
            <person name="Sun Y."/>
            <person name="Mei J."/>
            <person name="Sun J."/>
            <person name="Sun Y."/>
        </authorList>
    </citation>
    <scope>NUCLEOTIDE SEQUENCE [LARGE SCALE GENOMIC DNA]</scope>
    <source>
        <strain evidence="3">cv. E1</strain>
        <tissue evidence="2">Leaf</tissue>
    </source>
</reference>
<sequence>MAIFCAFVERRDAAIKRSLQKNITRPMPTFLSFPNELQSNVDEEKGDAEAGETNLVPTHLVTEGQEA</sequence>
<feature type="region of interest" description="Disordered" evidence="1">
    <location>
        <begin position="30"/>
        <end position="67"/>
    </location>
</feature>
<organism evidence="2 3">
    <name type="scientific">Gossypium stocksii</name>
    <dbReference type="NCBI Taxonomy" id="47602"/>
    <lineage>
        <taxon>Eukaryota</taxon>
        <taxon>Viridiplantae</taxon>
        <taxon>Streptophyta</taxon>
        <taxon>Embryophyta</taxon>
        <taxon>Tracheophyta</taxon>
        <taxon>Spermatophyta</taxon>
        <taxon>Magnoliopsida</taxon>
        <taxon>eudicotyledons</taxon>
        <taxon>Gunneridae</taxon>
        <taxon>Pentapetalae</taxon>
        <taxon>rosids</taxon>
        <taxon>malvids</taxon>
        <taxon>Malvales</taxon>
        <taxon>Malvaceae</taxon>
        <taxon>Malvoideae</taxon>
        <taxon>Gossypium</taxon>
    </lineage>
</organism>
<name>A0A9D3WFC1_9ROSI</name>
<proteinExistence type="predicted"/>
<evidence type="ECO:0000313" key="3">
    <source>
        <dbReference type="Proteomes" id="UP000828251"/>
    </source>
</evidence>
<keyword evidence="3" id="KW-1185">Reference proteome</keyword>
<dbReference type="Proteomes" id="UP000828251">
    <property type="component" value="Unassembled WGS sequence"/>
</dbReference>
<evidence type="ECO:0000256" key="1">
    <source>
        <dbReference type="SAM" id="MobiDB-lite"/>
    </source>
</evidence>
<protein>
    <submittedName>
        <fullName evidence="2">Uncharacterized protein</fullName>
    </submittedName>
</protein>
<accession>A0A9D3WFC1</accession>
<dbReference type="AlphaFoldDB" id="A0A9D3WFC1"/>
<comment type="caution">
    <text evidence="2">The sequence shown here is derived from an EMBL/GenBank/DDBJ whole genome shotgun (WGS) entry which is preliminary data.</text>
</comment>
<dbReference type="EMBL" id="JAIQCV010000002">
    <property type="protein sequence ID" value="KAH1122318.1"/>
    <property type="molecule type" value="Genomic_DNA"/>
</dbReference>